<accession>A0A9P9YZK4</accession>
<keyword evidence="2" id="KW-1185">Reference proteome</keyword>
<reference evidence="1" key="1">
    <citation type="journal article" date="2023" name="Genome Biol. Evol.">
        <title>Long-read-based Genome Assembly of Drosophila gunungcola Reveals Fewer Chemosensory Genes in Flower-breeding Species.</title>
        <authorList>
            <person name="Negi A."/>
            <person name="Liao B.Y."/>
            <person name="Yeh S.D."/>
        </authorList>
    </citation>
    <scope>NUCLEOTIDE SEQUENCE</scope>
    <source>
        <strain evidence="1">Sukarami</strain>
    </source>
</reference>
<organism evidence="1 2">
    <name type="scientific">Drosophila gunungcola</name>
    <name type="common">fruit fly</name>
    <dbReference type="NCBI Taxonomy" id="103775"/>
    <lineage>
        <taxon>Eukaryota</taxon>
        <taxon>Metazoa</taxon>
        <taxon>Ecdysozoa</taxon>
        <taxon>Arthropoda</taxon>
        <taxon>Hexapoda</taxon>
        <taxon>Insecta</taxon>
        <taxon>Pterygota</taxon>
        <taxon>Neoptera</taxon>
        <taxon>Endopterygota</taxon>
        <taxon>Diptera</taxon>
        <taxon>Brachycera</taxon>
        <taxon>Muscomorpha</taxon>
        <taxon>Ephydroidea</taxon>
        <taxon>Drosophilidae</taxon>
        <taxon>Drosophila</taxon>
        <taxon>Sophophora</taxon>
    </lineage>
</organism>
<dbReference type="EMBL" id="JAMKOV010000001">
    <property type="protein sequence ID" value="KAI8045999.1"/>
    <property type="molecule type" value="Genomic_DNA"/>
</dbReference>
<comment type="caution">
    <text evidence="1">The sequence shown here is derived from an EMBL/GenBank/DDBJ whole genome shotgun (WGS) entry which is preliminary data.</text>
</comment>
<sequence>MSIMLYAFPLRHFSTWQQFVKPSKCHLLLPRKGCSYAMDGKCYFFGAPDMLRCCAMI</sequence>
<name>A0A9P9YZK4_9MUSC</name>
<evidence type="ECO:0000313" key="2">
    <source>
        <dbReference type="Proteomes" id="UP001059596"/>
    </source>
</evidence>
<protein>
    <submittedName>
        <fullName evidence="1">Uncharacterized protein</fullName>
    </submittedName>
</protein>
<evidence type="ECO:0000313" key="1">
    <source>
        <dbReference type="EMBL" id="KAI8045999.1"/>
    </source>
</evidence>
<dbReference type="Proteomes" id="UP001059596">
    <property type="component" value="Chromosome 3R"/>
</dbReference>
<proteinExistence type="predicted"/>
<dbReference type="AlphaFoldDB" id="A0A9P9YZK4"/>
<gene>
    <name evidence="1" type="ORF">M5D96_002199</name>
</gene>